<accession>A0ACA9LJW1</accession>
<keyword evidence="2" id="KW-1185">Reference proteome</keyword>
<evidence type="ECO:0000313" key="2">
    <source>
        <dbReference type="Proteomes" id="UP000789525"/>
    </source>
</evidence>
<reference evidence="1" key="1">
    <citation type="submission" date="2021-06" db="EMBL/GenBank/DDBJ databases">
        <authorList>
            <person name="Kallberg Y."/>
            <person name="Tangrot J."/>
            <person name="Rosling A."/>
        </authorList>
    </citation>
    <scope>NUCLEOTIDE SEQUENCE</scope>
    <source>
        <strain evidence="1">CL356</strain>
    </source>
</reference>
<dbReference type="EMBL" id="CAJVPT010006130">
    <property type="protein sequence ID" value="CAG8527881.1"/>
    <property type="molecule type" value="Genomic_DNA"/>
</dbReference>
<proteinExistence type="predicted"/>
<sequence length="161" mass="18404">MEARVAMVNEDTGGEVIKGALMCDVGPASSPSFTTRRGFIVQLGHFSPDRRRYSGLQIKQGSKMLAIHNDTLDSWWFRLSHFMQSHNGLDIDDDLLFPRLDAIRFQPCSGFVMKWASNGGTIESRLSDKKQWGQRLRNLLPTILTFQRPEQLSILLFEAFW</sequence>
<comment type="caution">
    <text evidence="1">The sequence shown here is derived from an EMBL/GenBank/DDBJ whole genome shotgun (WGS) entry which is preliminary data.</text>
</comment>
<organism evidence="1 2">
    <name type="scientific">Acaulospora colombiana</name>
    <dbReference type="NCBI Taxonomy" id="27376"/>
    <lineage>
        <taxon>Eukaryota</taxon>
        <taxon>Fungi</taxon>
        <taxon>Fungi incertae sedis</taxon>
        <taxon>Mucoromycota</taxon>
        <taxon>Glomeromycotina</taxon>
        <taxon>Glomeromycetes</taxon>
        <taxon>Diversisporales</taxon>
        <taxon>Acaulosporaceae</taxon>
        <taxon>Acaulospora</taxon>
    </lineage>
</organism>
<evidence type="ECO:0000313" key="1">
    <source>
        <dbReference type="EMBL" id="CAG8527881.1"/>
    </source>
</evidence>
<protein>
    <submittedName>
        <fullName evidence="1">12600_t:CDS:1</fullName>
    </submittedName>
</protein>
<dbReference type="Proteomes" id="UP000789525">
    <property type="component" value="Unassembled WGS sequence"/>
</dbReference>
<name>A0ACA9LJW1_9GLOM</name>
<gene>
    <name evidence="1" type="ORF">ACOLOM_LOCUS3947</name>
</gene>